<reference evidence="3" key="1">
    <citation type="submission" date="2023-03" db="EMBL/GenBank/DDBJ databases">
        <title>Massive genome expansion in bonnet fungi (Mycena s.s.) driven by repeated elements and novel gene families across ecological guilds.</title>
        <authorList>
            <consortium name="Lawrence Berkeley National Laboratory"/>
            <person name="Harder C.B."/>
            <person name="Miyauchi S."/>
            <person name="Viragh M."/>
            <person name="Kuo A."/>
            <person name="Thoen E."/>
            <person name="Andreopoulos B."/>
            <person name="Lu D."/>
            <person name="Skrede I."/>
            <person name="Drula E."/>
            <person name="Henrissat B."/>
            <person name="Morin E."/>
            <person name="Kohler A."/>
            <person name="Barry K."/>
            <person name="LaButti K."/>
            <person name="Morin E."/>
            <person name="Salamov A."/>
            <person name="Lipzen A."/>
            <person name="Mereny Z."/>
            <person name="Hegedus B."/>
            <person name="Baldrian P."/>
            <person name="Stursova M."/>
            <person name="Weitz H."/>
            <person name="Taylor A."/>
            <person name="Grigoriev I.V."/>
            <person name="Nagy L.G."/>
            <person name="Martin F."/>
            <person name="Kauserud H."/>
        </authorList>
    </citation>
    <scope>NUCLEOTIDE SEQUENCE</scope>
    <source>
        <strain evidence="3">9144</strain>
    </source>
</reference>
<name>A0AAD7E399_9AGAR</name>
<evidence type="ECO:0000259" key="2">
    <source>
        <dbReference type="PROSITE" id="PS51304"/>
    </source>
</evidence>
<keyword evidence="1" id="KW-0430">Lectin</keyword>
<evidence type="ECO:0000256" key="1">
    <source>
        <dbReference type="RuleBase" id="RU102079"/>
    </source>
</evidence>
<dbReference type="SUPFAM" id="SSF49899">
    <property type="entry name" value="Concanavalin A-like lectins/glucanases"/>
    <property type="match status" value="1"/>
</dbReference>
<dbReference type="Gene3D" id="2.60.120.200">
    <property type="match status" value="1"/>
</dbReference>
<dbReference type="AlphaFoldDB" id="A0AAD7E399"/>
<gene>
    <name evidence="3" type="ORF">GGX14DRAFT_315272</name>
</gene>
<dbReference type="EMBL" id="JARJCW010000005">
    <property type="protein sequence ID" value="KAJ7224680.1"/>
    <property type="molecule type" value="Genomic_DNA"/>
</dbReference>
<evidence type="ECO:0000313" key="4">
    <source>
        <dbReference type="Proteomes" id="UP001219525"/>
    </source>
</evidence>
<evidence type="ECO:0000313" key="3">
    <source>
        <dbReference type="EMBL" id="KAJ7224680.1"/>
    </source>
</evidence>
<protein>
    <recommendedName>
        <fullName evidence="1">Galectin</fullName>
    </recommendedName>
</protein>
<dbReference type="Pfam" id="PF00337">
    <property type="entry name" value="Gal-bind_lectin"/>
    <property type="match status" value="1"/>
</dbReference>
<dbReference type="InterPro" id="IPR013320">
    <property type="entry name" value="ConA-like_dom_sf"/>
</dbReference>
<dbReference type="GO" id="GO:0030246">
    <property type="term" value="F:carbohydrate binding"/>
    <property type="evidence" value="ECO:0007669"/>
    <property type="project" value="UniProtKB-UniRule"/>
</dbReference>
<feature type="non-terminal residue" evidence="3">
    <location>
        <position position="146"/>
    </location>
</feature>
<proteinExistence type="predicted"/>
<feature type="non-terminal residue" evidence="3">
    <location>
        <position position="1"/>
    </location>
</feature>
<feature type="domain" description="Galectin" evidence="2">
    <location>
        <begin position="6"/>
        <end position="146"/>
    </location>
</feature>
<keyword evidence="4" id="KW-1185">Reference proteome</keyword>
<comment type="caution">
    <text evidence="3">The sequence shown here is derived from an EMBL/GenBank/DDBJ whole genome shotgun (WGS) entry which is preliminary data.</text>
</comment>
<dbReference type="PROSITE" id="PS51304">
    <property type="entry name" value="GALECTIN"/>
    <property type="match status" value="1"/>
</dbReference>
<accession>A0AAD7E399</accession>
<dbReference type="Proteomes" id="UP001219525">
    <property type="component" value="Unassembled WGS sequence"/>
</dbReference>
<organism evidence="3 4">
    <name type="scientific">Mycena pura</name>
    <dbReference type="NCBI Taxonomy" id="153505"/>
    <lineage>
        <taxon>Eukaryota</taxon>
        <taxon>Fungi</taxon>
        <taxon>Dikarya</taxon>
        <taxon>Basidiomycota</taxon>
        <taxon>Agaricomycotina</taxon>
        <taxon>Agaricomycetes</taxon>
        <taxon>Agaricomycetidae</taxon>
        <taxon>Agaricales</taxon>
        <taxon>Marasmiineae</taxon>
        <taxon>Mycenaceae</taxon>
        <taxon>Mycena</taxon>
    </lineage>
</organism>
<sequence length="146" mass="15941">LLAFSEEVAFAKPISDGGSIVFYSNTVNLTPHYGAQIDNTSINLLSSEGDTLLHVSICRVENAIVFNSNPSGKGWGQEERIPLQGVFERTDATITIHLHRETWVILADGTPIKAYNQRIQKPATGASYRGNDKDALVFADPLLITV</sequence>
<dbReference type="InterPro" id="IPR001079">
    <property type="entry name" value="Galectin_CRD"/>
</dbReference>